<accession>A0AAV4VTX6</accession>
<gene>
    <name evidence="1" type="ORF">CEXT_34811</name>
</gene>
<comment type="caution">
    <text evidence="1">The sequence shown here is derived from an EMBL/GenBank/DDBJ whole genome shotgun (WGS) entry which is preliminary data.</text>
</comment>
<evidence type="ECO:0000313" key="1">
    <source>
        <dbReference type="EMBL" id="GIY73911.1"/>
    </source>
</evidence>
<reference evidence="1 2" key="1">
    <citation type="submission" date="2021-06" db="EMBL/GenBank/DDBJ databases">
        <title>Caerostris extrusa draft genome.</title>
        <authorList>
            <person name="Kono N."/>
            <person name="Arakawa K."/>
        </authorList>
    </citation>
    <scope>NUCLEOTIDE SEQUENCE [LARGE SCALE GENOMIC DNA]</scope>
</reference>
<protein>
    <submittedName>
        <fullName evidence="1">Uncharacterized protein</fullName>
    </submittedName>
</protein>
<evidence type="ECO:0000313" key="2">
    <source>
        <dbReference type="Proteomes" id="UP001054945"/>
    </source>
</evidence>
<name>A0AAV4VTX6_CAEEX</name>
<dbReference type="EMBL" id="BPLR01015139">
    <property type="protein sequence ID" value="GIY73911.1"/>
    <property type="molecule type" value="Genomic_DNA"/>
</dbReference>
<sequence length="114" mass="12211">MTARLGARLAPSTKGTPKCVGRLSADPARCGPEDMHQQATFFCVVSCCWKANSALGPPGFSSPAITECCGFGSIPGPTCSVTNMKLPKYIGANRYYMELKTALSKDIIFGRWQS</sequence>
<proteinExistence type="predicted"/>
<organism evidence="1 2">
    <name type="scientific">Caerostris extrusa</name>
    <name type="common">Bark spider</name>
    <name type="synonym">Caerostris bankana</name>
    <dbReference type="NCBI Taxonomy" id="172846"/>
    <lineage>
        <taxon>Eukaryota</taxon>
        <taxon>Metazoa</taxon>
        <taxon>Ecdysozoa</taxon>
        <taxon>Arthropoda</taxon>
        <taxon>Chelicerata</taxon>
        <taxon>Arachnida</taxon>
        <taxon>Araneae</taxon>
        <taxon>Araneomorphae</taxon>
        <taxon>Entelegynae</taxon>
        <taxon>Araneoidea</taxon>
        <taxon>Araneidae</taxon>
        <taxon>Caerostris</taxon>
    </lineage>
</organism>
<dbReference type="AlphaFoldDB" id="A0AAV4VTX6"/>
<keyword evidence="2" id="KW-1185">Reference proteome</keyword>
<dbReference type="Proteomes" id="UP001054945">
    <property type="component" value="Unassembled WGS sequence"/>
</dbReference>